<keyword evidence="5" id="KW-1133">Transmembrane helix</keyword>
<feature type="domain" description="SRCR" evidence="11">
    <location>
        <begin position="524"/>
        <end position="623"/>
    </location>
</feature>
<evidence type="ECO:0000256" key="9">
    <source>
        <dbReference type="PROSITE-ProRule" id="PRU00196"/>
    </source>
</evidence>
<name>A0A6P7SF32_9MOLL</name>
<feature type="domain" description="SRCR" evidence="11">
    <location>
        <begin position="1025"/>
        <end position="1121"/>
    </location>
</feature>
<evidence type="ECO:0000256" key="5">
    <source>
        <dbReference type="ARBA" id="ARBA00022989"/>
    </source>
</evidence>
<feature type="domain" description="SRCR" evidence="11">
    <location>
        <begin position="1125"/>
        <end position="1228"/>
    </location>
</feature>
<evidence type="ECO:0000256" key="7">
    <source>
        <dbReference type="ARBA" id="ARBA00023157"/>
    </source>
</evidence>
<feature type="domain" description="SRCR" evidence="11">
    <location>
        <begin position="620"/>
        <end position="715"/>
    </location>
</feature>
<dbReference type="PROSITE" id="PS00420">
    <property type="entry name" value="SRCR_1"/>
    <property type="match status" value="5"/>
</dbReference>
<protein>
    <submittedName>
        <fullName evidence="13">Deleted in malignant brain tumors 1 protein-like</fullName>
    </submittedName>
</protein>
<dbReference type="PRINTS" id="PR00258">
    <property type="entry name" value="SPERACTRCPTR"/>
</dbReference>
<keyword evidence="8" id="KW-0325">Glycoprotein</keyword>
<keyword evidence="6" id="KW-0472">Membrane</keyword>
<dbReference type="SUPFAM" id="SSF56487">
    <property type="entry name" value="SRCR-like"/>
    <property type="match status" value="12"/>
</dbReference>
<feature type="domain" description="SRCR" evidence="11">
    <location>
        <begin position="719"/>
        <end position="813"/>
    </location>
</feature>
<evidence type="ECO:0000256" key="1">
    <source>
        <dbReference type="ARBA" id="ARBA00004167"/>
    </source>
</evidence>
<keyword evidence="12" id="KW-1185">Reference proteome</keyword>
<dbReference type="InterPro" id="IPR036772">
    <property type="entry name" value="SRCR-like_dom_sf"/>
</dbReference>
<evidence type="ECO:0000313" key="13">
    <source>
        <dbReference type="RefSeq" id="XP_029637049.1"/>
    </source>
</evidence>
<dbReference type="RefSeq" id="XP_029637049.1">
    <property type="nucleotide sequence ID" value="XM_029781189.2"/>
</dbReference>
<dbReference type="Pfam" id="PF00530">
    <property type="entry name" value="SRCR"/>
    <property type="match status" value="12"/>
</dbReference>
<keyword evidence="3 10" id="KW-0732">Signal</keyword>
<feature type="disulfide bond" evidence="9">
    <location>
        <begin position="190"/>
        <end position="200"/>
    </location>
</feature>
<reference evidence="13" key="1">
    <citation type="submission" date="2025-08" db="UniProtKB">
        <authorList>
            <consortium name="RefSeq"/>
        </authorList>
    </citation>
    <scope>IDENTIFICATION</scope>
</reference>
<accession>A0A6P7SF32</accession>
<feature type="signal peptide" evidence="10">
    <location>
        <begin position="1"/>
        <end position="20"/>
    </location>
</feature>
<evidence type="ECO:0000256" key="2">
    <source>
        <dbReference type="ARBA" id="ARBA00022692"/>
    </source>
</evidence>
<feature type="domain" description="SRCR" evidence="11">
    <location>
        <begin position="817"/>
        <end position="917"/>
    </location>
</feature>
<dbReference type="SMART" id="SM00202">
    <property type="entry name" value="SR"/>
    <property type="match status" value="11"/>
</dbReference>
<dbReference type="FunFam" id="3.10.250.10:FF:000016">
    <property type="entry name" value="Scavenger receptor cysteine-rich protein type 12"/>
    <property type="match status" value="6"/>
</dbReference>
<feature type="domain" description="SRCR" evidence="11">
    <location>
        <begin position="225"/>
        <end position="322"/>
    </location>
</feature>
<dbReference type="FunFam" id="3.10.250.10:FF:000005">
    <property type="entry name" value="Neurotrypsin isoform A"/>
    <property type="match status" value="1"/>
</dbReference>
<dbReference type="PROSITE" id="PS50287">
    <property type="entry name" value="SRCR_2"/>
    <property type="match status" value="12"/>
</dbReference>
<sequence>MPLTYLVAVIFLVSSYDVSSVSLPQKIVRYELKGRAEIFHNGSWGTICDDSWNNASSTVFCRMLGYSSGVSIINTLTVDGQGKIILDEVTCSGTELSLDSCSHNAWGNHDCQHSEDTGVHCTAQLFRISEASTVGAAEVYYKGKWMTLSDSNWNDIDAQVFCKSVGYRSGKTHRNPRVSTNYFLHSDIQCTGSENNIMQCFKSRSQNFTRNQASVAGVDCEEARVRVIEKNIFGRAEVFYRNIWGTVCDDGWQTSESKVFCRSMGYSDGDYVVYSLTEDGTGNIWLDDVNCNGNEKRIVDCSHSALGTHNCGHNEDTGVNCTIVPKRFISNGHAEVFYNGEWGGICDNNWNIENTIIFCQELGYTSGITLRGSTSKYSTKTWLQNVQCSGRESYIDQCSHSDWTDQICPTNSYVRISCSPNSVYRTHRLGVSLSEGTKGTVNITISGVKSILAMRSMPNHIAEALCKTKGFSTGTTLEYINFPTSPKLSCIDLIAMFNDTWIINYQPCGYGGAYVPFIRCANEIYRVIGKNENEGRLEVNINGVWGNLCSTSWNNTGAKLACNALGFQTGISVPGRNFPSSITKTWMKNITCTLQSKSISDCKHNLVDQQTCLASELVGVRCFNVKVRFPSSGGVEVQYDGIWGRIKGTATRNECSVICRMLGNTCSSYSGYGSSGKRLAINSMKCHGNESVLTDCNIQWTNATSTNYEFYIRCHEENVRFRNAATHHGVVEIFHDNKWGGICGKSWTRNDAIVACRSMGYMSGYIYDYKHHLREHGFLSDTNCNGNEQNLRECPHGIWGFHRCNKWAGAECSKYKVRLRGGNSPKEGRVEIFQNGMWGTVCDRNWNDEAASVICRSLGYNQGISYGGWKFGQGRGTIWFDDVTCNGDETFIDHCAKKPWSDKMACNHSCDAGVVCLEKGIRLVDGESEKEGRVEIFQTHRWGNLCGDYWNNNNAMVVCRMLGHMYGIGYQIRKNVFFQPTRSSLLIQTPLNCNGNESSIFDCPVFASTRCHFPGAYVICADVGVRLVDKISDNAGSIEVLLENEWRSICPYSWEENAAFVICNMLGFEDGFGLSNLPTPQLPRMINNLKCDGTEHAIDECSYELTGPNSCNSNNVGVFCTMVEMRINNTVPNSSFGYLEILYNGIWGSVCNTSWSNSNAAVVCQSLGYRQGKTFPNSRLLLTSRGKHQSWIDNVRCHGNESSILSCKHSNFGHAFCRFDNSATVNCTNYVGVRLQDGRNSSEGRVEVEYKGVWGTVCFDDWDDTSATVACKMLGYRYGRATETNIFLPSKKPIWLNRVKCRGMESSLFDCPHAPWKWNHCSHRHEAGAICHNGSPPTMPSRRTIIG</sequence>
<organism evidence="12 13">
    <name type="scientific">Octopus sinensis</name>
    <name type="common">East Asian common octopus</name>
    <dbReference type="NCBI Taxonomy" id="2607531"/>
    <lineage>
        <taxon>Eukaryota</taxon>
        <taxon>Metazoa</taxon>
        <taxon>Spiralia</taxon>
        <taxon>Lophotrochozoa</taxon>
        <taxon>Mollusca</taxon>
        <taxon>Cephalopoda</taxon>
        <taxon>Coleoidea</taxon>
        <taxon>Octopodiformes</taxon>
        <taxon>Octopoda</taxon>
        <taxon>Incirrata</taxon>
        <taxon>Octopodidae</taxon>
        <taxon>Octopus</taxon>
    </lineage>
</organism>
<feature type="domain" description="SRCR" evidence="11">
    <location>
        <begin position="1233"/>
        <end position="1332"/>
    </location>
</feature>
<feature type="disulfide bond" evidence="9">
    <location>
        <begin position="959"/>
        <end position="1020"/>
    </location>
</feature>
<feature type="disulfide bond" evidence="9">
    <location>
        <begin position="686"/>
        <end position="696"/>
    </location>
</feature>
<feature type="disulfide bond" evidence="9">
    <location>
        <begin position="592"/>
        <end position="602"/>
    </location>
</feature>
<evidence type="ECO:0000256" key="3">
    <source>
        <dbReference type="ARBA" id="ARBA00022729"/>
    </source>
</evidence>
<feature type="disulfide bond" evidence="9">
    <location>
        <begin position="842"/>
        <end position="906"/>
    </location>
</feature>
<dbReference type="PANTHER" id="PTHR19331:SF465">
    <property type="entry name" value="EGG PEPTIDE SPERACT RECEPTOR"/>
    <property type="match status" value="1"/>
</dbReference>
<feature type="disulfide bond" evidence="9">
    <location>
        <begin position="388"/>
        <end position="398"/>
    </location>
</feature>
<dbReference type="GO" id="GO:0016020">
    <property type="term" value="C:membrane"/>
    <property type="evidence" value="ECO:0007669"/>
    <property type="project" value="UniProtKB-SubCell"/>
</dbReference>
<feature type="disulfide bond" evidence="9">
    <location>
        <begin position="784"/>
        <end position="794"/>
    </location>
</feature>
<feature type="domain" description="SRCR" evidence="11">
    <location>
        <begin position="321"/>
        <end position="419"/>
    </location>
</feature>
<dbReference type="FunFam" id="3.10.250.10:FF:000011">
    <property type="entry name" value="Scavenger receptor class A member 5"/>
    <property type="match status" value="3"/>
</dbReference>
<feature type="domain" description="SRCR" evidence="11">
    <location>
        <begin position="921"/>
        <end position="1021"/>
    </location>
</feature>
<feature type="disulfide bond" evidence="9">
    <location>
        <begin position="1197"/>
        <end position="1207"/>
    </location>
</feature>
<dbReference type="Gene3D" id="3.10.250.10">
    <property type="entry name" value="SRCR-like domain"/>
    <property type="match status" value="12"/>
</dbReference>
<comment type="caution">
    <text evidence="9">Lacks conserved residue(s) required for the propagation of feature annotation.</text>
</comment>
<gene>
    <name evidence="13" type="primary">LOC115212325</name>
</gene>
<dbReference type="PANTHER" id="PTHR19331">
    <property type="entry name" value="SCAVENGER RECEPTOR DOMAIN-CONTAINING"/>
    <property type="match status" value="1"/>
</dbReference>
<evidence type="ECO:0000256" key="4">
    <source>
        <dbReference type="ARBA" id="ARBA00022737"/>
    </source>
</evidence>
<feature type="disulfide bond" evidence="9">
    <location>
        <begin position="855"/>
        <end position="916"/>
    </location>
</feature>
<evidence type="ECO:0000256" key="8">
    <source>
        <dbReference type="ARBA" id="ARBA00023180"/>
    </source>
</evidence>
<keyword evidence="2" id="KW-0812">Transmembrane</keyword>
<dbReference type="KEGG" id="osn:115212325"/>
<feature type="domain" description="SRCR" evidence="11">
    <location>
        <begin position="10"/>
        <end position="122"/>
    </location>
</feature>
<keyword evidence="7 9" id="KW-1015">Disulfide bond</keyword>
<evidence type="ECO:0000256" key="10">
    <source>
        <dbReference type="SAM" id="SignalP"/>
    </source>
</evidence>
<evidence type="ECO:0000259" key="11">
    <source>
        <dbReference type="PROSITE" id="PS50287"/>
    </source>
</evidence>
<feature type="disulfide bond" evidence="9">
    <location>
        <begin position="1301"/>
        <end position="1311"/>
    </location>
</feature>
<feature type="disulfide bond" evidence="9">
    <location>
        <begin position="91"/>
        <end position="101"/>
    </location>
</feature>
<feature type="chain" id="PRO_5027695490" evidence="10">
    <location>
        <begin position="21"/>
        <end position="1347"/>
    </location>
</feature>
<feature type="disulfide bond" evidence="9">
    <location>
        <begin position="993"/>
        <end position="1003"/>
    </location>
</feature>
<keyword evidence="4" id="KW-0677">Repeat</keyword>
<feature type="disulfide bond" evidence="9">
    <location>
        <begin position="1091"/>
        <end position="1101"/>
    </location>
</feature>
<dbReference type="InterPro" id="IPR001190">
    <property type="entry name" value="SRCR"/>
</dbReference>
<feature type="disulfide bond" evidence="9">
    <location>
        <begin position="291"/>
        <end position="301"/>
    </location>
</feature>
<proteinExistence type="predicted"/>
<evidence type="ECO:0000256" key="6">
    <source>
        <dbReference type="ARBA" id="ARBA00023136"/>
    </source>
</evidence>
<feature type="domain" description="SRCR" evidence="11">
    <location>
        <begin position="126"/>
        <end position="221"/>
    </location>
</feature>
<dbReference type="Proteomes" id="UP000515154">
    <property type="component" value="Linkage group LG5"/>
</dbReference>
<evidence type="ECO:0000313" key="12">
    <source>
        <dbReference type="Proteomes" id="UP000515154"/>
    </source>
</evidence>
<feature type="disulfide bond" evidence="9">
    <location>
        <begin position="885"/>
        <end position="895"/>
    </location>
</feature>
<comment type="subcellular location">
    <subcellularLocation>
        <location evidence="1">Membrane</location>
        <topology evidence="1">Single-pass membrane protein</topology>
    </subcellularLocation>
</comment>